<evidence type="ECO:0000256" key="9">
    <source>
        <dbReference type="ARBA" id="ARBA00023136"/>
    </source>
</evidence>
<evidence type="ECO:0000256" key="4">
    <source>
        <dbReference type="ARBA" id="ARBA00022679"/>
    </source>
</evidence>
<evidence type="ECO:0000256" key="10">
    <source>
        <dbReference type="ARBA" id="ARBA00037847"/>
    </source>
</evidence>
<evidence type="ECO:0000256" key="6">
    <source>
        <dbReference type="ARBA" id="ARBA00022968"/>
    </source>
</evidence>
<dbReference type="AlphaFoldDB" id="A0A3M6VG27"/>
<evidence type="ECO:0000256" key="5">
    <source>
        <dbReference type="ARBA" id="ARBA00022692"/>
    </source>
</evidence>
<comment type="subcellular location">
    <subcellularLocation>
        <location evidence="10">Endomembrane system</location>
        <topology evidence="10">Single-pass membrane protein</topology>
    </subcellularLocation>
    <subcellularLocation>
        <location evidence="1">Golgi apparatus membrane</location>
    </subcellularLocation>
    <subcellularLocation>
        <location evidence="2">Membrane</location>
        <topology evidence="2">Single-pass type II membrane protein</topology>
    </subcellularLocation>
</comment>
<evidence type="ECO:0000256" key="11">
    <source>
        <dbReference type="SAM" id="Phobius"/>
    </source>
</evidence>
<dbReference type="VEuPathDB" id="FungiDB:DD237_005437"/>
<reference evidence="12 13" key="1">
    <citation type="submission" date="2018-06" db="EMBL/GenBank/DDBJ databases">
        <title>Comparative genomics of downy mildews reveals potential adaptations to biotrophy.</title>
        <authorList>
            <person name="Fletcher K."/>
            <person name="Klosterman S.J."/>
            <person name="Derevnina L."/>
            <person name="Martin F."/>
            <person name="Koike S."/>
            <person name="Reyes Chin-Wo S."/>
            <person name="Mou B."/>
            <person name="Michelmore R."/>
        </authorList>
    </citation>
    <scope>NUCLEOTIDE SEQUENCE [LARGE SCALE GENOMIC DNA]</scope>
    <source>
        <strain evidence="12 13">R14</strain>
    </source>
</reference>
<evidence type="ECO:0000256" key="3">
    <source>
        <dbReference type="ARBA" id="ARBA00009105"/>
    </source>
</evidence>
<dbReference type="PANTHER" id="PTHR31646">
    <property type="entry name" value="ALPHA-1,2-MANNOSYLTRANSFERASE MNN2"/>
    <property type="match status" value="1"/>
</dbReference>
<evidence type="ECO:0000313" key="13">
    <source>
        <dbReference type="Proteomes" id="UP000282087"/>
    </source>
</evidence>
<dbReference type="STRING" id="542832.A0A3M6VG27"/>
<dbReference type="GO" id="GO:0000139">
    <property type="term" value="C:Golgi membrane"/>
    <property type="evidence" value="ECO:0007669"/>
    <property type="project" value="UniProtKB-SubCell"/>
</dbReference>
<dbReference type="InterPro" id="IPR029044">
    <property type="entry name" value="Nucleotide-diphossugar_trans"/>
</dbReference>
<dbReference type="EMBL" id="QLLG01000235">
    <property type="protein sequence ID" value="RMX65674.1"/>
    <property type="molecule type" value="Genomic_DNA"/>
</dbReference>
<comment type="caution">
    <text evidence="12">The sequence shown here is derived from an EMBL/GenBank/DDBJ whole genome shotgun (WGS) entry which is preliminary data.</text>
</comment>
<dbReference type="Proteomes" id="UP000282087">
    <property type="component" value="Unassembled WGS sequence"/>
</dbReference>
<evidence type="ECO:0000256" key="2">
    <source>
        <dbReference type="ARBA" id="ARBA00004606"/>
    </source>
</evidence>
<dbReference type="PANTHER" id="PTHR31646:SF1">
    <property type="entry name" value="ALPHA-1,2-MANNOSYLTRANSFERASE MNN2"/>
    <property type="match status" value="1"/>
</dbReference>
<dbReference type="GO" id="GO:0046354">
    <property type="term" value="P:mannan biosynthetic process"/>
    <property type="evidence" value="ECO:0007669"/>
    <property type="project" value="TreeGrafter"/>
</dbReference>
<keyword evidence="6" id="KW-0735">Signal-anchor</keyword>
<keyword evidence="5 11" id="KW-0812">Transmembrane</keyword>
<keyword evidence="13" id="KW-1185">Reference proteome</keyword>
<evidence type="ECO:0000256" key="7">
    <source>
        <dbReference type="ARBA" id="ARBA00022989"/>
    </source>
</evidence>
<dbReference type="SUPFAM" id="SSF53448">
    <property type="entry name" value="Nucleotide-diphospho-sugar transferases"/>
    <property type="match status" value="2"/>
</dbReference>
<protein>
    <submittedName>
        <fullName evidence="12">Uncharacterized protein</fullName>
    </submittedName>
</protein>
<feature type="transmembrane region" description="Helical" evidence="11">
    <location>
        <begin position="55"/>
        <end position="78"/>
    </location>
</feature>
<keyword evidence="8" id="KW-0333">Golgi apparatus</keyword>
<gene>
    <name evidence="12" type="ORF">DD238_005091</name>
</gene>
<dbReference type="Pfam" id="PF11051">
    <property type="entry name" value="Mannosyl_trans3"/>
    <property type="match status" value="2"/>
</dbReference>
<sequence>MVERKRTLLPIYISGGSERRKIFAKRTIPSRTIDEASPVKKRKKFFQVKSRKWNVYWRLFLITFGIGMMCLIVLGFMVQNETMSKKKGSSGESSTQSFFATWKENQMLTKLERLSHMFTAPDDININNQKMRQTLSNLSDYECIGWRQTAKCTPLGEREDDNDKNCSAMIPNGVSGYCEVRNIRTKEVIQVLAMRCDSLRPAVHFNCNMFPSLLSYSILSTDYEHDSNFSFAHNQEVLRTTNQLSNTPKQSLENDGMSNETVEQFGMSFDRAIVFVIYESVLLGAYASVRSLRALGCMLPIEMWYKTSETNVEHPLLQLMVEELNVSLRVIDDPLATGFYTKLYAIFYSAFDNVLLLDADNFAVRDPNYLFDTHEFLETGAIFWPDFWKPSNTIFNVQKHSYVWEFFGLDYVDMFEQESGQVLINRRMHYKALNVLMYYGFSLPRTYETMQLVWGDKDLFRFAWLKSNSSFYMIPGPPGSAGTKHADYDLFCGVTMVQHDPSGRVLFLHRNTQKLTTDNNQLLWTHIQQFKRTSSLFDYKIRGANGGKAFPQFKRCFGKDVNYEKLFTLKPMSAFSFKNLETDLLRFATAGADVLRLSTYKERDVTSTHATQCKDKKDTKRRLGNGNRTYPKTMYGVFLFIVMSCTIGLISITSLVQYGDLQLPPRLAVHNLRSKNNQNNSMNVKKTPDYEIENEWVSSYECVGWKARRQCSPDGRPDPNHDRACHVTVRRGDSGFCELRHKITGHVRHVMKMHCNSLRVNVKFKCEEFASLLDYGRLATEYVHDLNFSLANCRQQLVDDQVRATIAMNEKIKQAQGDISDKDFQKEGQIALTRPSSYKRGITIVIYKKLLQSVYASVKSLRDMGCTLPIELWYKRSEVNVAHPLLRELTGRYGTYMREIRDPRAVRFFTKPYAIYYSAFDQVLFLDADNFAVRDPTYLFDTPQFQNKGAIFWPDFWHFKNSMFNIHSNSFVWEIFHLQPVDMFEQESGQVMIDRTVHQKALNVLMYYGFHPDIFLRLRLIWGDKDLYRFAWLKTNSVFHMIDTPPGSAGLKLADKSIFCGVTMAQHDLERDVLFLHRNHNKLSSDTYRKVWTHLQEFRMNEVHLDEYKVQGISGGQYFPSFKLCYGKDSHYENAFTVKAIDKLPFAGLEQRLLDLVQEAARIDGTRVSDIEGKKAVNATDKAKHQGA</sequence>
<comment type="similarity">
    <text evidence="3">Belongs to the MNN1/MNT family.</text>
</comment>
<evidence type="ECO:0000256" key="1">
    <source>
        <dbReference type="ARBA" id="ARBA00004394"/>
    </source>
</evidence>
<dbReference type="InterPro" id="IPR022751">
    <property type="entry name" value="Alpha_mannosyltransferase"/>
</dbReference>
<proteinExistence type="inferred from homology"/>
<keyword evidence="9 11" id="KW-0472">Membrane</keyword>
<keyword evidence="7 11" id="KW-1133">Transmembrane helix</keyword>
<dbReference type="Gene3D" id="3.90.550.10">
    <property type="entry name" value="Spore Coat Polysaccharide Biosynthesis Protein SpsA, Chain A"/>
    <property type="match status" value="2"/>
</dbReference>
<dbReference type="GO" id="GO:0000026">
    <property type="term" value="F:alpha-1,2-mannosyltransferase activity"/>
    <property type="evidence" value="ECO:0007669"/>
    <property type="project" value="TreeGrafter"/>
</dbReference>
<evidence type="ECO:0000313" key="12">
    <source>
        <dbReference type="EMBL" id="RMX65674.1"/>
    </source>
</evidence>
<accession>A0A3M6VG27</accession>
<organism evidence="12 13">
    <name type="scientific">Peronospora effusa</name>
    <dbReference type="NCBI Taxonomy" id="542832"/>
    <lineage>
        <taxon>Eukaryota</taxon>
        <taxon>Sar</taxon>
        <taxon>Stramenopiles</taxon>
        <taxon>Oomycota</taxon>
        <taxon>Peronosporomycetes</taxon>
        <taxon>Peronosporales</taxon>
        <taxon>Peronosporaceae</taxon>
        <taxon>Peronospora</taxon>
    </lineage>
</organism>
<name>A0A3M6VG27_9STRA</name>
<evidence type="ECO:0000256" key="8">
    <source>
        <dbReference type="ARBA" id="ARBA00023034"/>
    </source>
</evidence>
<keyword evidence="4" id="KW-0808">Transferase</keyword>